<dbReference type="Gene3D" id="2.180.10.10">
    <property type="entry name" value="RHS repeat-associated core"/>
    <property type="match status" value="1"/>
</dbReference>
<evidence type="ECO:0000259" key="3">
    <source>
        <dbReference type="Pfam" id="PF25023"/>
    </source>
</evidence>
<proteinExistence type="predicted"/>
<keyword evidence="1" id="KW-0677">Repeat</keyword>
<dbReference type="PATRIC" id="fig|1379910.4.peg.3624"/>
<feature type="domain" description="Teneurin-like YD-shell" evidence="3">
    <location>
        <begin position="57"/>
        <end position="140"/>
    </location>
</feature>
<keyword evidence="5" id="KW-1185">Reference proteome</keyword>
<dbReference type="InterPro" id="IPR056823">
    <property type="entry name" value="TEN-like_YD-shell"/>
</dbReference>
<organism evidence="4 5">
    <name type="scientific">Rufibacter radiotolerans</name>
    <dbReference type="NCBI Taxonomy" id="1379910"/>
    <lineage>
        <taxon>Bacteria</taxon>
        <taxon>Pseudomonadati</taxon>
        <taxon>Bacteroidota</taxon>
        <taxon>Cytophagia</taxon>
        <taxon>Cytophagales</taxon>
        <taxon>Hymenobacteraceae</taxon>
        <taxon>Rufibacter</taxon>
    </lineage>
</organism>
<dbReference type="EMBL" id="CP010777">
    <property type="protein sequence ID" value="AKQ46889.1"/>
    <property type="molecule type" value="Genomic_DNA"/>
</dbReference>
<evidence type="ECO:0000313" key="4">
    <source>
        <dbReference type="EMBL" id="AKQ46889.1"/>
    </source>
</evidence>
<dbReference type="AlphaFoldDB" id="A0A0H4VSX5"/>
<dbReference type="RefSeq" id="WP_048921938.1">
    <property type="nucleotide sequence ID" value="NZ_CP010777.1"/>
</dbReference>
<feature type="signal peptide" evidence="2">
    <location>
        <begin position="1"/>
        <end position="19"/>
    </location>
</feature>
<keyword evidence="2" id="KW-0732">Signal</keyword>
<evidence type="ECO:0000256" key="1">
    <source>
        <dbReference type="ARBA" id="ARBA00022737"/>
    </source>
</evidence>
<feature type="chain" id="PRO_5005211146" description="Teneurin-like YD-shell domain-containing protein" evidence="2">
    <location>
        <begin position="20"/>
        <end position="156"/>
    </location>
</feature>
<dbReference type="KEGG" id="ruf:TH63_16620"/>
<dbReference type="Pfam" id="PF25023">
    <property type="entry name" value="TEN_YD-shell"/>
    <property type="match status" value="1"/>
</dbReference>
<dbReference type="Proteomes" id="UP000036458">
    <property type="component" value="Chromosome"/>
</dbReference>
<evidence type="ECO:0000313" key="5">
    <source>
        <dbReference type="Proteomes" id="UP000036458"/>
    </source>
</evidence>
<accession>A0A0H4VSX5</accession>
<protein>
    <recommendedName>
        <fullName evidence="3">Teneurin-like YD-shell domain-containing protein</fullName>
    </recommendedName>
</protein>
<name>A0A0H4VSX5_9BACT</name>
<reference evidence="4 5" key="1">
    <citation type="submission" date="2015-01" db="EMBL/GenBank/DDBJ databases">
        <title>Rufibacter sp./DG31D/ whole genome sequencing.</title>
        <authorList>
            <person name="Kim M.K."/>
            <person name="Srinivasan S."/>
            <person name="Lee J.-J."/>
        </authorList>
    </citation>
    <scope>NUCLEOTIDE SEQUENCE [LARGE SCALE GENOMIC DNA]</scope>
    <source>
        <strain evidence="4 5">DG31D</strain>
    </source>
</reference>
<gene>
    <name evidence="4" type="ORF">TH63_16620</name>
</gene>
<evidence type="ECO:0000256" key="2">
    <source>
        <dbReference type="SAM" id="SignalP"/>
    </source>
</evidence>
<sequence>MKTKLLLILALLLFQRAYSQEIFKEEILKHGIETITAIDEDGKQLIEFFNAKGEIVKAGEIEIDGTFSLNEEYRYDELGRLNEIIKYTTAGRTHSTKKYQYNSQGQLVKAELLDDDKVDVTWSYTYDIVGNKIKETKESGTSGSSVTVYKYDSNPS</sequence>
<dbReference type="OrthoDB" id="9765204at2"/>